<gene>
    <name evidence="2" type="ORF">J3R73_002785</name>
</gene>
<evidence type="ECO:0000313" key="2">
    <source>
        <dbReference type="EMBL" id="MDQ0392993.1"/>
    </source>
</evidence>
<evidence type="ECO:0000313" key="3">
    <source>
        <dbReference type="Proteomes" id="UP001237448"/>
    </source>
</evidence>
<evidence type="ECO:0000259" key="1">
    <source>
        <dbReference type="Pfam" id="PF06568"/>
    </source>
</evidence>
<dbReference type="RefSeq" id="WP_307427702.1">
    <property type="nucleotide sequence ID" value="NZ_JAUSVK010000001.1"/>
</dbReference>
<proteinExistence type="predicted"/>
<dbReference type="Pfam" id="PF06568">
    <property type="entry name" value="YjiS-like"/>
    <property type="match status" value="1"/>
</dbReference>
<dbReference type="Proteomes" id="UP001237448">
    <property type="component" value="Unassembled WGS sequence"/>
</dbReference>
<accession>A0ABU0FEF3</accession>
<feature type="domain" description="YjiS-like" evidence="1">
    <location>
        <begin position="6"/>
        <end position="42"/>
    </location>
</feature>
<name>A0ABU0FEF3_9HYPH</name>
<keyword evidence="3" id="KW-1185">Reference proteome</keyword>
<dbReference type="EMBL" id="JAUSVK010000001">
    <property type="protein sequence ID" value="MDQ0392993.1"/>
    <property type="molecule type" value="Genomic_DNA"/>
</dbReference>
<organism evidence="2 3">
    <name type="scientific">Labrys monachus</name>
    <dbReference type="NCBI Taxonomy" id="217067"/>
    <lineage>
        <taxon>Bacteria</taxon>
        <taxon>Pseudomonadati</taxon>
        <taxon>Pseudomonadota</taxon>
        <taxon>Alphaproteobacteria</taxon>
        <taxon>Hyphomicrobiales</taxon>
        <taxon>Xanthobacteraceae</taxon>
        <taxon>Labrys</taxon>
    </lineage>
</organism>
<protein>
    <submittedName>
        <fullName evidence="2">Uncharacterized protein YjiS (DUF1127 family)</fullName>
    </submittedName>
</protein>
<dbReference type="InterPro" id="IPR009506">
    <property type="entry name" value="YjiS-like"/>
</dbReference>
<reference evidence="2 3" key="1">
    <citation type="submission" date="2023-07" db="EMBL/GenBank/DDBJ databases">
        <title>Genomic Encyclopedia of Type Strains, Phase IV (KMG-IV): sequencing the most valuable type-strain genomes for metagenomic binning, comparative biology and taxonomic classification.</title>
        <authorList>
            <person name="Goeker M."/>
        </authorList>
    </citation>
    <scope>NUCLEOTIDE SEQUENCE [LARGE SCALE GENOMIC DNA]</scope>
    <source>
        <strain evidence="2 3">DSM 5896</strain>
    </source>
</reference>
<sequence>MLFAALIERVRIWRRERETLAELRRLNERDLFDIGINPADVRAIARQAARS</sequence>
<comment type="caution">
    <text evidence="2">The sequence shown here is derived from an EMBL/GenBank/DDBJ whole genome shotgun (WGS) entry which is preliminary data.</text>
</comment>